<evidence type="ECO:0000256" key="1">
    <source>
        <dbReference type="SAM" id="MobiDB-lite"/>
    </source>
</evidence>
<dbReference type="EMBL" id="BBPA01000019">
    <property type="protein sequence ID" value="GAL92217.1"/>
    <property type="molecule type" value="Genomic_DNA"/>
</dbReference>
<evidence type="ECO:0000313" key="3">
    <source>
        <dbReference type="Proteomes" id="UP000030321"/>
    </source>
</evidence>
<protein>
    <submittedName>
        <fullName evidence="2">Uncharacterized protein</fullName>
    </submittedName>
</protein>
<organism evidence="2 3">
    <name type="scientific">Microcystis aeruginosa NIES-44</name>
    <dbReference type="NCBI Taxonomy" id="449439"/>
    <lineage>
        <taxon>Bacteria</taxon>
        <taxon>Bacillati</taxon>
        <taxon>Cyanobacteriota</taxon>
        <taxon>Cyanophyceae</taxon>
        <taxon>Oscillatoriophycideae</taxon>
        <taxon>Chroococcales</taxon>
        <taxon>Microcystaceae</taxon>
        <taxon>Microcystis</taxon>
    </lineage>
</organism>
<feature type="region of interest" description="Disordered" evidence="1">
    <location>
        <begin position="17"/>
        <end position="40"/>
    </location>
</feature>
<dbReference type="AlphaFoldDB" id="A0A0A1VQX7"/>
<gene>
    <name evidence="2" type="ORF">N44_00505</name>
</gene>
<comment type="caution">
    <text evidence="2">The sequence shown here is derived from an EMBL/GenBank/DDBJ whole genome shotgun (WGS) entry which is preliminary data.</text>
</comment>
<dbReference type="RefSeq" id="WP_274518326.1">
    <property type="nucleotide sequence ID" value="NZ_BBPA01000019.1"/>
</dbReference>
<feature type="compositionally biased region" description="Basic and acidic residues" evidence="1">
    <location>
        <begin position="30"/>
        <end position="40"/>
    </location>
</feature>
<accession>A0A0A1VQX7</accession>
<dbReference type="Proteomes" id="UP000030321">
    <property type="component" value="Unassembled WGS sequence"/>
</dbReference>
<reference evidence="3" key="1">
    <citation type="journal article" date="2015" name="Genome">
        <title>Whole Genome Sequence of the Non-Microcystin-Producing Microcystis aeruginosa Strain NIES-44.</title>
        <authorList>
            <person name="Okano K."/>
            <person name="Miyata N."/>
            <person name="Ozaki Y."/>
        </authorList>
    </citation>
    <scope>NUCLEOTIDE SEQUENCE [LARGE SCALE GENOMIC DNA]</scope>
    <source>
        <strain evidence="3">NIES-44</strain>
    </source>
</reference>
<name>A0A0A1VQX7_MICAE</name>
<evidence type="ECO:0000313" key="2">
    <source>
        <dbReference type="EMBL" id="GAL92217.1"/>
    </source>
</evidence>
<proteinExistence type="predicted"/>
<sequence>MNDALNVTHFIILDTPNKIDRTNPTMSDQMTDHKQLTTKP</sequence>